<comment type="caution">
    <text evidence="1">The sequence shown here is derived from an EMBL/GenBank/DDBJ whole genome shotgun (WGS) entry which is preliminary data.</text>
</comment>
<proteinExistence type="predicted"/>
<dbReference type="Proteomes" id="UP000391919">
    <property type="component" value="Unassembled WGS sequence"/>
</dbReference>
<organism evidence="1 2">
    <name type="scientific">Weizmannia acidilactici</name>
    <dbReference type="NCBI Taxonomy" id="2607726"/>
    <lineage>
        <taxon>Bacteria</taxon>
        <taxon>Bacillati</taxon>
        <taxon>Bacillota</taxon>
        <taxon>Bacilli</taxon>
        <taxon>Bacillales</taxon>
        <taxon>Bacillaceae</taxon>
        <taxon>Heyndrickxia</taxon>
    </lineage>
</organism>
<gene>
    <name evidence="1" type="ORF">BpJC7_11300</name>
</gene>
<evidence type="ECO:0000313" key="1">
    <source>
        <dbReference type="EMBL" id="GER69827.1"/>
    </source>
</evidence>
<dbReference type="AlphaFoldDB" id="A0A5J4JH92"/>
<evidence type="ECO:0000313" key="2">
    <source>
        <dbReference type="Proteomes" id="UP000391919"/>
    </source>
</evidence>
<protein>
    <submittedName>
        <fullName evidence="1">Uncharacterized protein</fullName>
    </submittedName>
</protein>
<dbReference type="EMBL" id="BKZQ01000011">
    <property type="protein sequence ID" value="GER69827.1"/>
    <property type="molecule type" value="Genomic_DNA"/>
</dbReference>
<reference evidence="1 2" key="1">
    <citation type="submission" date="2019-09" db="EMBL/GenBank/DDBJ databases">
        <title>Draft genome sequence of Bacillus sp. JC-7.</title>
        <authorList>
            <person name="Tanaka N."/>
            <person name="Shiwa Y."/>
            <person name="Fujita N."/>
            <person name="Tanasupawat S."/>
        </authorList>
    </citation>
    <scope>NUCLEOTIDE SEQUENCE [LARGE SCALE GENOMIC DNA]</scope>
    <source>
        <strain evidence="1 2">JC-7</strain>
    </source>
</reference>
<sequence length="93" mass="10798">MWIRGARNFQNDMSALRLTQYLREITDVALPAGSRKKQGYEKCTSYTAFITDKLGVELEIRKMAPALRPKHFTQVGRGSFWLTRNYVLQKESL</sequence>
<name>A0A5J4JH92_9BACI</name>
<keyword evidence="2" id="KW-1185">Reference proteome</keyword>
<accession>A0A5J4JH92</accession>